<feature type="domain" description="HTH cro/C1-type" evidence="4">
    <location>
        <begin position="119"/>
        <end position="148"/>
    </location>
</feature>
<dbReference type="SUPFAM" id="SSF109709">
    <property type="entry name" value="KorB DNA-binding domain-like"/>
    <property type="match status" value="1"/>
</dbReference>
<organism evidence="5 6">
    <name type="scientific">Staphylococcus canis</name>
    <dbReference type="NCBI Taxonomy" id="2724942"/>
    <lineage>
        <taxon>Bacteria</taxon>
        <taxon>Bacillati</taxon>
        <taxon>Bacillota</taxon>
        <taxon>Bacilli</taxon>
        <taxon>Bacillales</taxon>
        <taxon>Staphylococcaceae</taxon>
        <taxon>Staphylococcus</taxon>
    </lineage>
</organism>
<dbReference type="RefSeq" id="WP_198617841.1">
    <property type="nucleotide sequence ID" value="NZ_JABANU010000011.1"/>
</dbReference>
<dbReference type="InterPro" id="IPR003115">
    <property type="entry name" value="ParB_N"/>
</dbReference>
<dbReference type="EMBL" id="JABANU010000011">
    <property type="protein sequence ID" value="MBI5975062.1"/>
    <property type="molecule type" value="Genomic_DNA"/>
</dbReference>
<sequence>MMAEIKDNGKHEDVTFVEIDQIRPNPYQPRKDFEMHKLNELSQSIAQHGVLQPIIITPSIRGYYIVAGERRYRASQQAGLTQIPAIVKSFTDVEMREIAIIENLQRENLNAIEEAESYKALMTHLNLTQQEVAERLGKSRPYIANMLRVLKLPQKIREMIQKGILSSGHGRTLLALKSEERMLQYADLAVRESWSVRQLEQKVQAATQTPSKSKPKNKTQSVAKPKLIRHHEQQLSQHYDTAVHISLDKQVGHVTFEFHSEADYRRLIQILQKNILE</sequence>
<protein>
    <submittedName>
        <fullName evidence="5">ParB/RepB/Spo0J family partition protein</fullName>
    </submittedName>
</protein>
<dbReference type="PANTHER" id="PTHR33375">
    <property type="entry name" value="CHROMOSOME-PARTITIONING PROTEIN PARB-RELATED"/>
    <property type="match status" value="1"/>
</dbReference>
<proteinExistence type="inferred from homology"/>
<reference evidence="5 6" key="1">
    <citation type="submission" date="2020-04" db="EMBL/GenBank/DDBJ databases">
        <title>Staphylococcus species from domestic dog.</title>
        <authorList>
            <person name="Paterson G.K."/>
        </authorList>
    </citation>
    <scope>NUCLEOTIDE SEQUENCE [LARGE SCALE GENOMIC DNA]</scope>
    <source>
        <strain evidence="5 6">H16/1A</strain>
    </source>
</reference>
<dbReference type="Gene3D" id="1.10.10.2830">
    <property type="match status" value="1"/>
</dbReference>
<dbReference type="Pfam" id="PF17762">
    <property type="entry name" value="HTH_ParB"/>
    <property type="match status" value="1"/>
</dbReference>
<keyword evidence="2" id="KW-0159">Chromosome partition</keyword>
<feature type="region of interest" description="Disordered" evidence="3">
    <location>
        <begin position="205"/>
        <end position="224"/>
    </location>
</feature>
<evidence type="ECO:0000313" key="5">
    <source>
        <dbReference type="EMBL" id="MBI5975062.1"/>
    </source>
</evidence>
<dbReference type="SMART" id="SM00470">
    <property type="entry name" value="ParB"/>
    <property type="match status" value="1"/>
</dbReference>
<evidence type="ECO:0000256" key="1">
    <source>
        <dbReference type="ARBA" id="ARBA00006295"/>
    </source>
</evidence>
<gene>
    <name evidence="5" type="ORF">HHH54_05540</name>
</gene>
<dbReference type="Pfam" id="PF02195">
    <property type="entry name" value="ParB_N"/>
    <property type="match status" value="1"/>
</dbReference>
<keyword evidence="6" id="KW-1185">Reference proteome</keyword>
<dbReference type="InterPro" id="IPR001387">
    <property type="entry name" value="Cro/C1-type_HTH"/>
</dbReference>
<dbReference type="InterPro" id="IPR036086">
    <property type="entry name" value="ParB/Sulfiredoxin_sf"/>
</dbReference>
<accession>A0ABS0T8J5</accession>
<dbReference type="InterPro" id="IPR041468">
    <property type="entry name" value="HTH_ParB/Spo0J"/>
</dbReference>
<evidence type="ECO:0000256" key="3">
    <source>
        <dbReference type="SAM" id="MobiDB-lite"/>
    </source>
</evidence>
<evidence type="ECO:0000313" key="6">
    <source>
        <dbReference type="Proteomes" id="UP000751852"/>
    </source>
</evidence>
<dbReference type="CDD" id="cd16393">
    <property type="entry name" value="SPO0J_N"/>
    <property type="match status" value="1"/>
</dbReference>
<evidence type="ECO:0000259" key="4">
    <source>
        <dbReference type="PROSITE" id="PS50943"/>
    </source>
</evidence>
<comment type="similarity">
    <text evidence="1">Belongs to the ParB family.</text>
</comment>
<dbReference type="Gene3D" id="3.90.1530.30">
    <property type="match status" value="1"/>
</dbReference>
<dbReference type="CDD" id="cd00093">
    <property type="entry name" value="HTH_XRE"/>
    <property type="match status" value="1"/>
</dbReference>
<dbReference type="PROSITE" id="PS50943">
    <property type="entry name" value="HTH_CROC1"/>
    <property type="match status" value="1"/>
</dbReference>
<name>A0ABS0T8J5_9STAP</name>
<dbReference type="Proteomes" id="UP000751852">
    <property type="component" value="Unassembled WGS sequence"/>
</dbReference>
<dbReference type="PANTHER" id="PTHR33375:SF1">
    <property type="entry name" value="CHROMOSOME-PARTITIONING PROTEIN PARB-RELATED"/>
    <property type="match status" value="1"/>
</dbReference>
<dbReference type="SUPFAM" id="SSF110849">
    <property type="entry name" value="ParB/Sulfiredoxin"/>
    <property type="match status" value="1"/>
</dbReference>
<dbReference type="InterPro" id="IPR004437">
    <property type="entry name" value="ParB/RepB/Spo0J"/>
</dbReference>
<feature type="compositionally biased region" description="Polar residues" evidence="3">
    <location>
        <begin position="205"/>
        <end position="222"/>
    </location>
</feature>
<comment type="caution">
    <text evidence="5">The sequence shown here is derived from an EMBL/GenBank/DDBJ whole genome shotgun (WGS) entry which is preliminary data.</text>
</comment>
<evidence type="ECO:0000256" key="2">
    <source>
        <dbReference type="ARBA" id="ARBA00022829"/>
    </source>
</evidence>
<dbReference type="NCBIfam" id="TIGR00180">
    <property type="entry name" value="parB_part"/>
    <property type="match status" value="1"/>
</dbReference>
<dbReference type="InterPro" id="IPR050336">
    <property type="entry name" value="Chromosome_partition/occlusion"/>
</dbReference>